<accession>A0A5E7N855</accession>
<evidence type="ECO:0000256" key="1">
    <source>
        <dbReference type="SAM" id="Coils"/>
    </source>
</evidence>
<feature type="coiled-coil region" evidence="1">
    <location>
        <begin position="19"/>
        <end position="102"/>
    </location>
</feature>
<sequence length="105" mass="11873">MDPYEIEDTSDWLGSPTRLETVQHYASMLEEDIQALKRKLRAAKENITGLIEVNDQLSANLTNARAWLANREAETTVQLGEIQRLTFINDQLEKQVRALSTNGTA</sequence>
<protein>
    <submittedName>
        <fullName evidence="2">Uncharacterized protein</fullName>
    </submittedName>
</protein>
<organism evidence="2 3">
    <name type="scientific">Pseudomonas fluorescens</name>
    <dbReference type="NCBI Taxonomy" id="294"/>
    <lineage>
        <taxon>Bacteria</taxon>
        <taxon>Pseudomonadati</taxon>
        <taxon>Pseudomonadota</taxon>
        <taxon>Gammaproteobacteria</taxon>
        <taxon>Pseudomonadales</taxon>
        <taxon>Pseudomonadaceae</taxon>
        <taxon>Pseudomonas</taxon>
    </lineage>
</organism>
<evidence type="ECO:0000313" key="3">
    <source>
        <dbReference type="Proteomes" id="UP000375525"/>
    </source>
</evidence>
<dbReference type="Proteomes" id="UP000375525">
    <property type="component" value="Unassembled WGS sequence"/>
</dbReference>
<gene>
    <name evidence="2" type="ORF">PS880_04441</name>
</gene>
<evidence type="ECO:0000313" key="2">
    <source>
        <dbReference type="EMBL" id="VVP33069.1"/>
    </source>
</evidence>
<dbReference type="RefSeq" id="WP_150781491.1">
    <property type="nucleotide sequence ID" value="NZ_CABVIH010000024.1"/>
</dbReference>
<name>A0A5E7N855_PSEFL</name>
<dbReference type="EMBL" id="CABVIH010000024">
    <property type="protein sequence ID" value="VVP33069.1"/>
    <property type="molecule type" value="Genomic_DNA"/>
</dbReference>
<proteinExistence type="predicted"/>
<dbReference type="OrthoDB" id="6904890at2"/>
<reference evidence="2 3" key="1">
    <citation type="submission" date="2019-09" db="EMBL/GenBank/DDBJ databases">
        <authorList>
            <person name="Chandra G."/>
            <person name="Truman W A."/>
        </authorList>
    </citation>
    <scope>NUCLEOTIDE SEQUENCE [LARGE SCALE GENOMIC DNA]</scope>
    <source>
        <strain evidence="2">PS880</strain>
    </source>
</reference>
<dbReference type="AlphaFoldDB" id="A0A5E7N855"/>
<keyword evidence="1" id="KW-0175">Coiled coil</keyword>